<keyword evidence="1" id="KW-0482">Metalloprotease</keyword>
<dbReference type="CDD" id="cd06460">
    <property type="entry name" value="M32_Taq"/>
    <property type="match status" value="1"/>
</dbReference>
<dbReference type="AlphaFoldDB" id="K8Z8X6"/>
<comment type="function">
    <text evidence="1">Broad specificity carboxypetidase that releases amino acids sequentially from the C-terminus, including neutral, aromatic, polar and basic residues.</text>
</comment>
<keyword evidence="1 4" id="KW-0378">Hydrolase</keyword>
<keyword evidence="5" id="KW-1185">Reference proteome</keyword>
<evidence type="ECO:0000313" key="4">
    <source>
        <dbReference type="EMBL" id="EKU27345.1"/>
    </source>
</evidence>
<dbReference type="PANTHER" id="PTHR34217">
    <property type="entry name" value="METAL-DEPENDENT CARBOXYPEPTIDASE"/>
    <property type="match status" value="1"/>
</dbReference>
<dbReference type="EC" id="3.4.17.19" evidence="1"/>
<dbReference type="Proteomes" id="UP000016057">
    <property type="component" value="Unassembled WGS sequence"/>
</dbReference>
<evidence type="ECO:0000256" key="2">
    <source>
        <dbReference type="PIRSR" id="PIRSR006615-1"/>
    </source>
</evidence>
<dbReference type="PRINTS" id="PR00998">
    <property type="entry name" value="CRBOXYPTASET"/>
</dbReference>
<dbReference type="PATRIC" id="fig|1234409.3.peg.627"/>
<feature type="binding site" evidence="2">
    <location>
        <position position="271"/>
    </location>
    <ligand>
        <name>Zn(2+)</name>
        <dbReference type="ChEBI" id="CHEBI:29105"/>
        <note>catalytic</note>
    </ligand>
</feature>
<dbReference type="EMBL" id="AMYT01000017">
    <property type="protein sequence ID" value="EKU27345.1"/>
    <property type="molecule type" value="Genomic_DNA"/>
</dbReference>
<comment type="cofactor">
    <cofactor evidence="2">
        <name>Zn(2+)</name>
        <dbReference type="ChEBI" id="CHEBI:29105"/>
    </cofactor>
    <text evidence="2">Binds 1 zinc ion per subunit.</text>
</comment>
<sequence>MEHKTEQEAQFFQLLKEAALLKEAYYLADWDTQTGMPEKANEYRGELEGYLNELIFEKENGKEMAHWIEYFTEHPEDLSEFGQKVFKKVKEEFTRNHTIPADEWAHYTKLVAQSHAIWVEAREKQDYQILEPVLEEMVDCVRKFIPLWRQDEKTPYDVLLNQNEPGMTTEKLDALFAEVRDGIIEIRQRLEKEGTAPERDFLYRFVPKEQQERFSRKVAAQLGYDFDKGRLDDTVHPFMQELNRCDARIATRWNEHDVMFAVLGIMHEAGHGTYEQHIDAKYDYTPFAGGVSAGMHEGQSLFNELVIGSNLEFWRQVYPFFQECTEGAFDDIDVETFYKALKYSQSSLIRIEADSLTYPLHVIIRYEIEKALFNDNLPVKDLAKVWNEKYEEYLGVRPDNDTDGVLQDVHWPTGLFGYFPSYALGFMYATQLYYAMSKDFSMDEAFAEGRLDAPSQWLKEHIHRFGGSKSPSELIMDATGESLNAKYLLQFLKQVYYPVYGIEE</sequence>
<dbReference type="OrthoDB" id="9772308at2"/>
<feature type="active site" description="Proton donor/acceptor" evidence="3">
    <location>
        <position position="268"/>
    </location>
</feature>
<accession>K8Z8X6</accession>
<dbReference type="Gene3D" id="1.10.1370.30">
    <property type="match status" value="1"/>
</dbReference>
<feature type="binding site" evidence="2">
    <location>
        <position position="267"/>
    </location>
    <ligand>
        <name>Zn(2+)</name>
        <dbReference type="ChEBI" id="CHEBI:29105"/>
        <note>catalytic</note>
    </ligand>
</feature>
<keyword evidence="1 2" id="KW-0479">Metal-binding</keyword>
<dbReference type="PANTHER" id="PTHR34217:SF1">
    <property type="entry name" value="CARBOXYPEPTIDASE 1"/>
    <property type="match status" value="1"/>
</dbReference>
<dbReference type="PROSITE" id="PS52034">
    <property type="entry name" value="PEPTIDASE_M32"/>
    <property type="match status" value="1"/>
</dbReference>
<dbReference type="GO" id="GO:0006508">
    <property type="term" value="P:proteolysis"/>
    <property type="evidence" value="ECO:0007669"/>
    <property type="project" value="UniProtKB-UniRule"/>
</dbReference>
<dbReference type="InterPro" id="IPR001333">
    <property type="entry name" value="Peptidase_M32_Taq"/>
</dbReference>
<dbReference type="GO" id="GO:0004181">
    <property type="term" value="F:metallocarboxypeptidase activity"/>
    <property type="evidence" value="ECO:0007669"/>
    <property type="project" value="UniProtKB-UniRule"/>
</dbReference>
<comment type="catalytic activity">
    <reaction evidence="1">
        <text>Release of a C-terminal amino acid with broad specificity, except for -Pro.</text>
        <dbReference type="EC" id="3.4.17.19"/>
    </reaction>
</comment>
<evidence type="ECO:0000256" key="1">
    <source>
        <dbReference type="PIRNR" id="PIRNR006615"/>
    </source>
</evidence>
<evidence type="ECO:0000256" key="3">
    <source>
        <dbReference type="PIRSR" id="PIRSR006615-2"/>
    </source>
</evidence>
<feature type="binding site" evidence="2">
    <location>
        <position position="297"/>
    </location>
    <ligand>
        <name>Zn(2+)</name>
        <dbReference type="ChEBI" id="CHEBI:29105"/>
        <note>catalytic</note>
    </ligand>
</feature>
<dbReference type="Pfam" id="PF02074">
    <property type="entry name" value="Peptidase_M32"/>
    <property type="match status" value="1"/>
</dbReference>
<keyword evidence="1" id="KW-0645">Protease</keyword>
<name>K8Z8X6_9ENTE</name>
<protein>
    <recommendedName>
        <fullName evidence="1">Metal-dependent carboxypeptidase</fullName>
        <ecNumber evidence="1">3.4.17.19</ecNumber>
    </recommendedName>
</protein>
<reference evidence="4 5" key="1">
    <citation type="journal article" date="2013" name="Genome Announc.">
        <title>Draft Genome Sequence of Catellicoccus marimammalium, a Novel Species Commonly Found in Gull Feces.</title>
        <authorList>
            <person name="Weigand M.R."/>
            <person name="Ryu H."/>
            <person name="Bozcek L."/>
            <person name="Konstantinidis K.T."/>
            <person name="Santo Domingo J.W."/>
        </authorList>
    </citation>
    <scope>NUCLEOTIDE SEQUENCE [LARGE SCALE GENOMIC DNA]</scope>
    <source>
        <strain evidence="4 5">M35/04/3</strain>
    </source>
</reference>
<dbReference type="PIRSF" id="PIRSF006615">
    <property type="entry name" value="Zn_crbxpep_Taq"/>
    <property type="match status" value="1"/>
</dbReference>
<gene>
    <name evidence="4" type="ORF">C683_0676</name>
</gene>
<comment type="caution">
    <text evidence="4">The sequence shown here is derived from an EMBL/GenBank/DDBJ whole genome shotgun (WGS) entry which is preliminary data.</text>
</comment>
<dbReference type="GO" id="GO:0046872">
    <property type="term" value="F:metal ion binding"/>
    <property type="evidence" value="ECO:0007669"/>
    <property type="project" value="UniProtKB-KW"/>
</dbReference>
<keyword evidence="2" id="KW-0862">Zinc</keyword>
<dbReference type="STRING" id="1234409.C683_0676"/>
<dbReference type="eggNOG" id="COG2317">
    <property type="taxonomic scope" value="Bacteria"/>
</dbReference>
<dbReference type="SUPFAM" id="SSF55486">
    <property type="entry name" value="Metalloproteases ('zincins'), catalytic domain"/>
    <property type="match status" value="1"/>
</dbReference>
<dbReference type="RefSeq" id="WP_009490024.1">
    <property type="nucleotide sequence ID" value="NZ_AMYT01000017.1"/>
</dbReference>
<evidence type="ECO:0000313" key="5">
    <source>
        <dbReference type="Proteomes" id="UP000016057"/>
    </source>
</evidence>
<keyword evidence="1 4" id="KW-0121">Carboxypeptidase</keyword>
<proteinExistence type="inferred from homology"/>
<organism evidence="4 5">
    <name type="scientific">Catellicoccus marimammalium M35/04/3</name>
    <dbReference type="NCBI Taxonomy" id="1234409"/>
    <lineage>
        <taxon>Bacteria</taxon>
        <taxon>Bacillati</taxon>
        <taxon>Bacillota</taxon>
        <taxon>Bacilli</taxon>
        <taxon>Lactobacillales</taxon>
        <taxon>Enterococcaceae</taxon>
        <taxon>Catellicoccus</taxon>
    </lineage>
</organism>
<comment type="similarity">
    <text evidence="1">Belongs to the peptidase M32 family.</text>
</comment>